<comment type="catalytic activity">
    <reaction evidence="11">
        <text>L-seryl-[protein] + ATP = O-phospho-L-seryl-[protein] + ADP + H(+)</text>
        <dbReference type="Rhea" id="RHEA:17989"/>
        <dbReference type="Rhea" id="RHEA-COMP:9863"/>
        <dbReference type="Rhea" id="RHEA-COMP:11604"/>
        <dbReference type="ChEBI" id="CHEBI:15378"/>
        <dbReference type="ChEBI" id="CHEBI:29999"/>
        <dbReference type="ChEBI" id="CHEBI:30616"/>
        <dbReference type="ChEBI" id="CHEBI:83421"/>
        <dbReference type="ChEBI" id="CHEBI:456216"/>
        <dbReference type="EC" id="2.7.11.17"/>
    </reaction>
</comment>
<sequence>LKPDLSLLSSKIIRLRGAMASTTRPFHDMYEIKEELGRGAFSIVRKCVLKEGKVEFAVKILDTRKMTSRDIQKVEREARICRALKHPNIVRLYSSVLEEGFYYLVFDLVTGGELFEEIVAREYYSEADASHCIQQVLHSIHHCHEINIVHRDLKPENLLLSSKDKTAICKLADFGLAIEVDNDKLGWFGFAGTPGYLSPEILKKEPYNKAVDLWASGVILYILLVGYPPFWDEDQQKLYSQIKAGAYDFPSPEWDSVTDEAKDLIKKMLTVDQSKRITATEALKHPWILNRERVASKVHRQTTLDGLRKFNARRKLKGAILTTMLATHNFSGSRRKKESDEEVVATQSEETDGSSPASVTQPTWKTQKEQEIIRLTQQLITSITTQDFDTYSKLVDPHITAFEPEANGNLVEGVEFHKFYFDNGLRQRNAPTNTTILSPHVHILSADSACISYVRLTQRILSSGAPVTDQSEETRVWQLKNGHWVNVHFHRSSSGNGRN</sequence>
<feature type="non-terminal residue" evidence="16">
    <location>
        <position position="1"/>
    </location>
</feature>
<evidence type="ECO:0000256" key="4">
    <source>
        <dbReference type="ARBA" id="ARBA00022553"/>
    </source>
</evidence>
<feature type="binding site" evidence="12">
    <location>
        <position position="59"/>
    </location>
    <ligand>
        <name>ATP</name>
        <dbReference type="ChEBI" id="CHEBI:30616"/>
    </ligand>
</feature>
<dbReference type="SUPFAM" id="SSF54427">
    <property type="entry name" value="NTF2-like"/>
    <property type="match status" value="1"/>
</dbReference>
<dbReference type="GO" id="GO:0005516">
    <property type="term" value="F:calmodulin binding"/>
    <property type="evidence" value="ECO:0007669"/>
    <property type="project" value="UniProtKB-KW"/>
</dbReference>
<evidence type="ECO:0000256" key="1">
    <source>
        <dbReference type="ARBA" id="ARBA00005354"/>
    </source>
</evidence>
<keyword evidence="3 13" id="KW-0723">Serine/threonine-protein kinase</keyword>
<keyword evidence="8 12" id="KW-0067">ATP-binding</keyword>
<dbReference type="SMART" id="SM00220">
    <property type="entry name" value="S_TKc"/>
    <property type="match status" value="1"/>
</dbReference>
<dbReference type="InterPro" id="IPR008271">
    <property type="entry name" value="Ser/Thr_kinase_AS"/>
</dbReference>
<name>A0AAD9QPX7_ACRCE</name>
<accession>A0AAD9QPX7</accession>
<keyword evidence="5" id="KW-0808">Transferase</keyword>
<dbReference type="EMBL" id="JARQWQ010000020">
    <property type="protein sequence ID" value="KAK2565342.1"/>
    <property type="molecule type" value="Genomic_DNA"/>
</dbReference>
<dbReference type="Proteomes" id="UP001249851">
    <property type="component" value="Unassembled WGS sequence"/>
</dbReference>
<proteinExistence type="inferred from homology"/>
<feature type="compositionally biased region" description="Polar residues" evidence="14">
    <location>
        <begin position="345"/>
        <end position="365"/>
    </location>
</feature>
<keyword evidence="17" id="KW-1185">Reference proteome</keyword>
<comment type="catalytic activity">
    <reaction evidence="10">
        <text>L-threonyl-[protein] + ATP = O-phospho-L-threonyl-[protein] + ADP + H(+)</text>
        <dbReference type="Rhea" id="RHEA:46608"/>
        <dbReference type="Rhea" id="RHEA-COMP:11060"/>
        <dbReference type="Rhea" id="RHEA-COMP:11605"/>
        <dbReference type="ChEBI" id="CHEBI:15378"/>
        <dbReference type="ChEBI" id="CHEBI:30013"/>
        <dbReference type="ChEBI" id="CHEBI:30616"/>
        <dbReference type="ChEBI" id="CHEBI:61977"/>
        <dbReference type="ChEBI" id="CHEBI:456216"/>
        <dbReference type="EC" id="2.7.11.17"/>
    </reaction>
</comment>
<dbReference type="InterPro" id="IPR032710">
    <property type="entry name" value="NTF2-like_dom_sf"/>
</dbReference>
<dbReference type="InterPro" id="IPR017441">
    <property type="entry name" value="Protein_kinase_ATP_BS"/>
</dbReference>
<evidence type="ECO:0000256" key="8">
    <source>
        <dbReference type="ARBA" id="ARBA00022840"/>
    </source>
</evidence>
<gene>
    <name evidence="16" type="ORF">P5673_011310</name>
</gene>
<dbReference type="Pfam" id="PF00069">
    <property type="entry name" value="Pkinase"/>
    <property type="match status" value="1"/>
</dbReference>
<dbReference type="GO" id="GO:0005524">
    <property type="term" value="F:ATP binding"/>
    <property type="evidence" value="ECO:0007669"/>
    <property type="project" value="UniProtKB-UniRule"/>
</dbReference>
<evidence type="ECO:0000256" key="5">
    <source>
        <dbReference type="ARBA" id="ARBA00022679"/>
    </source>
</evidence>
<dbReference type="Gene3D" id="3.30.200.20">
    <property type="entry name" value="Phosphorylase Kinase, domain 1"/>
    <property type="match status" value="1"/>
</dbReference>
<dbReference type="PANTHER" id="PTHR24347">
    <property type="entry name" value="SERINE/THREONINE-PROTEIN KINASE"/>
    <property type="match status" value="1"/>
</dbReference>
<evidence type="ECO:0000256" key="12">
    <source>
        <dbReference type="PROSITE-ProRule" id="PRU10141"/>
    </source>
</evidence>
<dbReference type="SUPFAM" id="SSF56112">
    <property type="entry name" value="Protein kinase-like (PK-like)"/>
    <property type="match status" value="1"/>
</dbReference>
<organism evidence="16 17">
    <name type="scientific">Acropora cervicornis</name>
    <name type="common">Staghorn coral</name>
    <dbReference type="NCBI Taxonomy" id="6130"/>
    <lineage>
        <taxon>Eukaryota</taxon>
        <taxon>Metazoa</taxon>
        <taxon>Cnidaria</taxon>
        <taxon>Anthozoa</taxon>
        <taxon>Hexacorallia</taxon>
        <taxon>Scleractinia</taxon>
        <taxon>Astrocoeniina</taxon>
        <taxon>Acroporidae</taxon>
        <taxon>Acropora</taxon>
    </lineage>
</organism>
<evidence type="ECO:0000259" key="15">
    <source>
        <dbReference type="PROSITE" id="PS50011"/>
    </source>
</evidence>
<dbReference type="EC" id="2.7.11.17" evidence="2"/>
<dbReference type="Pfam" id="PF08332">
    <property type="entry name" value="CaMKII_AD"/>
    <property type="match status" value="1"/>
</dbReference>
<evidence type="ECO:0000256" key="13">
    <source>
        <dbReference type="RuleBase" id="RU000304"/>
    </source>
</evidence>
<dbReference type="InterPro" id="IPR000719">
    <property type="entry name" value="Prot_kinase_dom"/>
</dbReference>
<reference evidence="16" key="1">
    <citation type="journal article" date="2023" name="G3 (Bethesda)">
        <title>Whole genome assembly and annotation of the endangered Caribbean coral Acropora cervicornis.</title>
        <authorList>
            <person name="Selwyn J.D."/>
            <person name="Vollmer S.V."/>
        </authorList>
    </citation>
    <scope>NUCLEOTIDE SEQUENCE</scope>
    <source>
        <strain evidence="16">K2</strain>
    </source>
</reference>
<evidence type="ECO:0000256" key="14">
    <source>
        <dbReference type="SAM" id="MobiDB-lite"/>
    </source>
</evidence>
<dbReference type="GO" id="GO:0004683">
    <property type="term" value="F:calcium/calmodulin-dependent protein kinase activity"/>
    <property type="evidence" value="ECO:0007669"/>
    <property type="project" value="UniProtKB-EC"/>
</dbReference>
<dbReference type="FunFam" id="3.30.200.20:FF:000051">
    <property type="entry name" value="Peripheral plasma membrane protein CASK isoform B"/>
    <property type="match status" value="1"/>
</dbReference>
<dbReference type="PROSITE" id="PS00108">
    <property type="entry name" value="PROTEIN_KINASE_ST"/>
    <property type="match status" value="1"/>
</dbReference>
<dbReference type="Gene3D" id="6.10.140.620">
    <property type="match status" value="1"/>
</dbReference>
<keyword evidence="7 16" id="KW-0418">Kinase</keyword>
<dbReference type="PROSITE" id="PS50011">
    <property type="entry name" value="PROTEIN_KINASE_DOM"/>
    <property type="match status" value="1"/>
</dbReference>
<dbReference type="Gene3D" id="3.10.450.50">
    <property type="match status" value="1"/>
</dbReference>
<keyword evidence="9" id="KW-0112">Calmodulin-binding</keyword>
<evidence type="ECO:0000256" key="6">
    <source>
        <dbReference type="ARBA" id="ARBA00022741"/>
    </source>
</evidence>
<dbReference type="AlphaFoldDB" id="A0AAD9QPX7"/>
<dbReference type="FunFam" id="1.10.510.10:FF:000001">
    <property type="entry name" value="Calcium/calmodulin-dependent protein kinase type II subunit delta"/>
    <property type="match status" value="1"/>
</dbReference>
<comment type="similarity">
    <text evidence="1">Belongs to the protein kinase superfamily. CAMK Ser/Thr protein kinase family. CaMK subfamily.</text>
</comment>
<dbReference type="Gene3D" id="1.10.510.10">
    <property type="entry name" value="Transferase(Phosphotransferase) domain 1"/>
    <property type="match status" value="1"/>
</dbReference>
<evidence type="ECO:0000256" key="9">
    <source>
        <dbReference type="ARBA" id="ARBA00022860"/>
    </source>
</evidence>
<comment type="caution">
    <text evidence="16">The sequence shown here is derived from an EMBL/GenBank/DDBJ whole genome shotgun (WGS) entry which is preliminary data.</text>
</comment>
<dbReference type="FunFam" id="3.10.450.50:FF:000009">
    <property type="entry name" value="Calcium/calmodulin-dependent protein kinase type II"/>
    <property type="match status" value="1"/>
</dbReference>
<evidence type="ECO:0000256" key="10">
    <source>
        <dbReference type="ARBA" id="ARBA00047307"/>
    </source>
</evidence>
<evidence type="ECO:0000256" key="3">
    <source>
        <dbReference type="ARBA" id="ARBA00022527"/>
    </source>
</evidence>
<evidence type="ECO:0000256" key="11">
    <source>
        <dbReference type="ARBA" id="ARBA00047430"/>
    </source>
</evidence>
<protein>
    <recommendedName>
        <fullName evidence="2">calcium/calmodulin-dependent protein kinase</fullName>
        <ecNumber evidence="2">2.7.11.17</ecNumber>
    </recommendedName>
</protein>
<evidence type="ECO:0000313" key="16">
    <source>
        <dbReference type="EMBL" id="KAK2565342.1"/>
    </source>
</evidence>
<reference evidence="16" key="2">
    <citation type="journal article" date="2023" name="Science">
        <title>Genomic signatures of disease resistance in endangered staghorn corals.</title>
        <authorList>
            <person name="Vollmer S.V."/>
            <person name="Selwyn J.D."/>
            <person name="Despard B.A."/>
            <person name="Roesel C.L."/>
        </authorList>
    </citation>
    <scope>NUCLEOTIDE SEQUENCE</scope>
    <source>
        <strain evidence="16">K2</strain>
    </source>
</reference>
<evidence type="ECO:0000256" key="7">
    <source>
        <dbReference type="ARBA" id="ARBA00022777"/>
    </source>
</evidence>
<keyword evidence="4" id="KW-0597">Phosphoprotein</keyword>
<evidence type="ECO:0000256" key="2">
    <source>
        <dbReference type="ARBA" id="ARBA00012434"/>
    </source>
</evidence>
<dbReference type="InterPro" id="IPR013543">
    <property type="entry name" value="Ca/CaM-dep_prot_kinase-assoc"/>
</dbReference>
<evidence type="ECO:0000313" key="17">
    <source>
        <dbReference type="Proteomes" id="UP001249851"/>
    </source>
</evidence>
<dbReference type="CDD" id="cd14086">
    <property type="entry name" value="STKc_CaMKII"/>
    <property type="match status" value="1"/>
</dbReference>
<dbReference type="InterPro" id="IPR011009">
    <property type="entry name" value="Kinase-like_dom_sf"/>
</dbReference>
<dbReference type="PROSITE" id="PS00107">
    <property type="entry name" value="PROTEIN_KINASE_ATP"/>
    <property type="match status" value="1"/>
</dbReference>
<feature type="domain" description="Protein kinase" evidence="15">
    <location>
        <begin position="30"/>
        <end position="288"/>
    </location>
</feature>
<keyword evidence="6 12" id="KW-0547">Nucleotide-binding</keyword>
<feature type="region of interest" description="Disordered" evidence="14">
    <location>
        <begin position="331"/>
        <end position="366"/>
    </location>
</feature>